<gene>
    <name evidence="2" type="ORF">BLNAU_13795</name>
</gene>
<reference evidence="2 3" key="1">
    <citation type="journal article" date="2022" name="bioRxiv">
        <title>Genomics of Preaxostyla Flagellates Illuminates Evolutionary Transitions and the Path Towards Mitochondrial Loss.</title>
        <authorList>
            <person name="Novak L.V.F."/>
            <person name="Treitli S.C."/>
            <person name="Pyrih J."/>
            <person name="Halakuc P."/>
            <person name="Pipaliya S.V."/>
            <person name="Vacek V."/>
            <person name="Brzon O."/>
            <person name="Soukal P."/>
            <person name="Eme L."/>
            <person name="Dacks J.B."/>
            <person name="Karnkowska A."/>
            <person name="Elias M."/>
            <person name="Hampl V."/>
        </authorList>
    </citation>
    <scope>NUCLEOTIDE SEQUENCE [LARGE SCALE GENOMIC DNA]</scope>
    <source>
        <strain evidence="2">NAU3</strain>
        <tissue evidence="2">Gut</tissue>
    </source>
</reference>
<feature type="compositionally biased region" description="Basic and acidic residues" evidence="1">
    <location>
        <begin position="135"/>
        <end position="173"/>
    </location>
</feature>
<feature type="region of interest" description="Disordered" evidence="1">
    <location>
        <begin position="37"/>
        <end position="101"/>
    </location>
</feature>
<name>A0ABQ9XFR0_9EUKA</name>
<comment type="caution">
    <text evidence="2">The sequence shown here is derived from an EMBL/GenBank/DDBJ whole genome shotgun (WGS) entry which is preliminary data.</text>
</comment>
<keyword evidence="3" id="KW-1185">Reference proteome</keyword>
<feature type="compositionally biased region" description="Low complexity" evidence="1">
    <location>
        <begin position="183"/>
        <end position="200"/>
    </location>
</feature>
<organism evidence="2 3">
    <name type="scientific">Blattamonas nauphoetae</name>
    <dbReference type="NCBI Taxonomy" id="2049346"/>
    <lineage>
        <taxon>Eukaryota</taxon>
        <taxon>Metamonada</taxon>
        <taxon>Preaxostyla</taxon>
        <taxon>Oxymonadida</taxon>
        <taxon>Blattamonas</taxon>
    </lineage>
</organism>
<proteinExistence type="predicted"/>
<dbReference type="EMBL" id="JARBJD010000121">
    <property type="protein sequence ID" value="KAK2951308.1"/>
    <property type="molecule type" value="Genomic_DNA"/>
</dbReference>
<evidence type="ECO:0000256" key="1">
    <source>
        <dbReference type="SAM" id="MobiDB-lite"/>
    </source>
</evidence>
<accession>A0ABQ9XFR0</accession>
<feature type="compositionally biased region" description="Acidic residues" evidence="1">
    <location>
        <begin position="40"/>
        <end position="61"/>
    </location>
</feature>
<feature type="region of interest" description="Disordered" evidence="1">
    <location>
        <begin position="127"/>
        <end position="212"/>
    </location>
</feature>
<feature type="compositionally biased region" description="Basic and acidic residues" evidence="1">
    <location>
        <begin position="65"/>
        <end position="78"/>
    </location>
</feature>
<sequence length="418" mass="46236">MVKEILDLRPELCRRIHEQIALPTLRLLNTAGISFSAAQPEEEAVEDEGEQDDGDADDIQPENEQLEHKDKNAEKQYEEMDEDAGSEQNADAKKTRMTKLSKANISTMKILTLPEVTLFRRKEEEEEFEDQLEYEGEKGDSIDHQPDKEPEHHSETNDNDDEIVKKEHFRETGGGEEGSVRETATSARSSSSCASFTTSSKNTPKLTPSDSPLLIDTTSVQFDNLLPVSPAAPKHETVLVDTSVPLFDDSIFFNADFSSRFLSRCRPSSQSFFVDHGYSISDHLVSKRHLLPLPFCGEEGVGLAQTIISSVVSAFSTTSDSRHENSFGPSSTFSFTPISQNIYNRTDNPASLFIPPSPTPQQAASAPSPLSTLLNLCPHEMFTLTSDDLPMVDHLLRKGFTQFNPPASGSPNAALNRD</sequence>
<dbReference type="Proteomes" id="UP001281761">
    <property type="component" value="Unassembled WGS sequence"/>
</dbReference>
<feature type="region of interest" description="Disordered" evidence="1">
    <location>
        <begin position="349"/>
        <end position="368"/>
    </location>
</feature>
<feature type="compositionally biased region" description="Polar residues" evidence="1">
    <location>
        <begin position="201"/>
        <end position="212"/>
    </location>
</feature>
<evidence type="ECO:0000313" key="3">
    <source>
        <dbReference type="Proteomes" id="UP001281761"/>
    </source>
</evidence>
<evidence type="ECO:0000313" key="2">
    <source>
        <dbReference type="EMBL" id="KAK2951308.1"/>
    </source>
</evidence>
<protein>
    <submittedName>
        <fullName evidence="2">Uncharacterized protein</fullName>
    </submittedName>
</protein>